<feature type="domain" description="Shieldin complex subunit 2 first OB fold" evidence="2">
    <location>
        <begin position="409"/>
        <end position="545"/>
    </location>
</feature>
<dbReference type="GO" id="GO:0005634">
    <property type="term" value="C:nucleus"/>
    <property type="evidence" value="ECO:0007669"/>
    <property type="project" value="TreeGrafter"/>
</dbReference>
<evidence type="ECO:0000259" key="2">
    <source>
        <dbReference type="Pfam" id="PF21669"/>
    </source>
</evidence>
<sequence>MSKIPQIHIFVGAPSIPSPLEGLGQNRSGPAGEKWRELHCLCDTRGFVSAAPSVPQAQSSALTGVPASGDSAQQGRLMAKEGDLTSPAPVAVTCSSTPKKSTSLTCSDCQVAKDRYTPADVNQGADQHLPQSCAESAGQEKASRACCPHLSERKASPSEVHSPDISALVASTEQVSIHLHSVGLQAGHRSEHHEHLGQYMDMLFQKSLESKPKEPSNCADFAVSADTEFRSVVTSSRLAVFAQNEMQERIVKLPETEAGKKAEERQYDHFQCDSGVGTCTTNVTENEYKEEDASSLELFSSEDDGENIWIKAPKQEESAQENTEKFQEVNVPVEQFVNEIHIEPLSSGILCSQGTCSHKNSSKRPRKCEDSFHLFHSAFKRQLKSKRAKLNSSPPGPGVRVDPDRMAEFKKLQKKLSLLKNCCSKNQKYNILVTVVHPCHIKEIQMKTKPKSSCKVPVATIVVIDQSEIERKVVLWRGAAFWSLTVFPGDIILLTDVIMYENRWCGEVMLQSTFTSQLLNLGNCSALKPGEFYPLVDGGALHGLLAYISSEFPHFRDIPQRQVQRLDDVQYVQLDQLQPNTLVHSILKIINISVLTESVYSYKGGNQIKIILTVEQNRDQHYRMVLWGAGAAWCPQLQRKKDHLWDFKYLLVQRSSVSGDLELHTTPWSSCECLFDDDKRAVEFKEKFQKSQTSLMELTRLSAHLEEKCSGVIQVKAHILELKFTISTGQYKQLIFSADTSLECVLASLPMMTYSGCAKCGLELQADENLIYKQCIRCLPYREVKTFYRPALMTVEDEGYEIYVHVVSELVEKIFLNIPADWLKKLVVPSSDITYGTIVADLCHSLLADTEASYLLEIRSHFVLDENSYPLQKDFHLLNFRPDL</sequence>
<protein>
    <submittedName>
        <fullName evidence="4">Shieldin complex subunit 2</fullName>
    </submittedName>
</protein>
<feature type="domain" description="Shieldin complex subunit 2 C-terminal" evidence="1">
    <location>
        <begin position="716"/>
        <end position="880"/>
    </location>
</feature>
<dbReference type="AlphaFoldDB" id="A0A8C3NSG0"/>
<evidence type="ECO:0000259" key="3">
    <source>
        <dbReference type="Pfam" id="PF22779"/>
    </source>
</evidence>
<dbReference type="PANTHER" id="PTHR14495">
    <property type="entry name" value="SHIELDIN COMPLEX SUBUNIT 2"/>
    <property type="match status" value="1"/>
</dbReference>
<dbReference type="InterPro" id="IPR049507">
    <property type="entry name" value="SHLD2_OB1"/>
</dbReference>
<reference evidence="4" key="2">
    <citation type="submission" date="2025-09" db="UniProtKB">
        <authorList>
            <consortium name="Ensembl"/>
        </authorList>
    </citation>
    <scope>IDENTIFICATION</scope>
</reference>
<evidence type="ECO:0000313" key="4">
    <source>
        <dbReference type="Ensembl" id="ENSCRFP00000000634.1"/>
    </source>
</evidence>
<keyword evidence="5" id="KW-1185">Reference proteome</keyword>
<dbReference type="InterPro" id="IPR053944">
    <property type="entry name" value="SHLD2_OB2"/>
</dbReference>
<dbReference type="Pfam" id="PF21669">
    <property type="entry name" value="SHLD2_OB1"/>
    <property type="match status" value="1"/>
</dbReference>
<dbReference type="InterPro" id="IPR029715">
    <property type="entry name" value="FAM35A"/>
</dbReference>
<evidence type="ECO:0000259" key="1">
    <source>
        <dbReference type="Pfam" id="PF15793"/>
    </source>
</evidence>
<dbReference type="Pfam" id="PF22779">
    <property type="entry name" value="OB_SHLD2_2nd"/>
    <property type="match status" value="1"/>
</dbReference>
<proteinExistence type="predicted"/>
<dbReference type="Ensembl" id="ENSCRFT00000000673.1">
    <property type="protein sequence ID" value="ENSCRFP00000000634.1"/>
    <property type="gene ID" value="ENSCRFG00000000560.1"/>
</dbReference>
<dbReference type="Pfam" id="PF15793">
    <property type="entry name" value="SHLD2_C"/>
    <property type="match status" value="1"/>
</dbReference>
<dbReference type="InterPro" id="IPR031589">
    <property type="entry name" value="SHLD2_C"/>
</dbReference>
<name>A0A8C3NSG0_9PASS</name>
<dbReference type="PANTHER" id="PTHR14495:SF2">
    <property type="entry name" value="SHIELDIN COMPLEX SUBUNIT 2"/>
    <property type="match status" value="1"/>
</dbReference>
<dbReference type="GO" id="GO:0010569">
    <property type="term" value="P:regulation of double-strand break repair via homologous recombination"/>
    <property type="evidence" value="ECO:0007669"/>
    <property type="project" value="TreeGrafter"/>
</dbReference>
<organism evidence="4 5">
    <name type="scientific">Cyanoderma ruficeps</name>
    <name type="common">rufous-capped babbler</name>
    <dbReference type="NCBI Taxonomy" id="181631"/>
    <lineage>
        <taxon>Eukaryota</taxon>
        <taxon>Metazoa</taxon>
        <taxon>Chordata</taxon>
        <taxon>Craniata</taxon>
        <taxon>Vertebrata</taxon>
        <taxon>Euteleostomi</taxon>
        <taxon>Archelosauria</taxon>
        <taxon>Archosauria</taxon>
        <taxon>Dinosauria</taxon>
        <taxon>Saurischia</taxon>
        <taxon>Theropoda</taxon>
        <taxon>Coelurosauria</taxon>
        <taxon>Aves</taxon>
        <taxon>Neognathae</taxon>
        <taxon>Neoaves</taxon>
        <taxon>Telluraves</taxon>
        <taxon>Australaves</taxon>
        <taxon>Passeriformes</taxon>
        <taxon>Sylvioidea</taxon>
        <taxon>Timaliidae</taxon>
        <taxon>Cyanoderma</taxon>
    </lineage>
</organism>
<feature type="domain" description="Shieldin complex subunit 2 second OB fold" evidence="3">
    <location>
        <begin position="578"/>
        <end position="659"/>
    </location>
</feature>
<reference evidence="4" key="1">
    <citation type="submission" date="2025-08" db="UniProtKB">
        <authorList>
            <consortium name="Ensembl"/>
        </authorList>
    </citation>
    <scope>IDENTIFICATION</scope>
</reference>
<accession>A0A8C3NSG0</accession>
<dbReference type="Proteomes" id="UP000694396">
    <property type="component" value="Unplaced"/>
</dbReference>
<dbReference type="GO" id="GO:0035861">
    <property type="term" value="C:site of double-strand break"/>
    <property type="evidence" value="ECO:0007669"/>
    <property type="project" value="TreeGrafter"/>
</dbReference>
<evidence type="ECO:0000313" key="5">
    <source>
        <dbReference type="Proteomes" id="UP000694396"/>
    </source>
</evidence>